<organism evidence="5 6">
    <name type="scientific">Arcicella rosea</name>
    <dbReference type="NCBI Taxonomy" id="502909"/>
    <lineage>
        <taxon>Bacteria</taxon>
        <taxon>Pseudomonadati</taxon>
        <taxon>Bacteroidota</taxon>
        <taxon>Cytophagia</taxon>
        <taxon>Cytophagales</taxon>
        <taxon>Flectobacillaceae</taxon>
        <taxon>Arcicella</taxon>
    </lineage>
</organism>
<dbReference type="AlphaFoldDB" id="A0A841EW51"/>
<keyword evidence="6" id="KW-1185">Reference proteome</keyword>
<dbReference type="Proteomes" id="UP000524404">
    <property type="component" value="Unassembled WGS sequence"/>
</dbReference>
<dbReference type="EMBL" id="JACHKT010000053">
    <property type="protein sequence ID" value="MBB6005649.1"/>
    <property type="molecule type" value="Genomic_DNA"/>
</dbReference>
<evidence type="ECO:0000259" key="4">
    <source>
        <dbReference type="PROSITE" id="PS50296"/>
    </source>
</evidence>
<dbReference type="GO" id="GO:0002188">
    <property type="term" value="P:translation reinitiation"/>
    <property type="evidence" value="ECO:0007669"/>
    <property type="project" value="TreeGrafter"/>
</dbReference>
<dbReference type="GO" id="GO:0003729">
    <property type="term" value="F:mRNA binding"/>
    <property type="evidence" value="ECO:0007669"/>
    <property type="project" value="TreeGrafter"/>
</dbReference>
<dbReference type="Gene3D" id="3.30.780.10">
    <property type="entry name" value="SUI1-like domain"/>
    <property type="match status" value="1"/>
</dbReference>
<dbReference type="PROSITE" id="PS50296">
    <property type="entry name" value="SUI1"/>
    <property type="match status" value="1"/>
</dbReference>
<dbReference type="InterPro" id="IPR005872">
    <property type="entry name" value="SUI1_arc_bac"/>
</dbReference>
<keyword evidence="3" id="KW-0648">Protein biosynthesis</keyword>
<evidence type="ECO:0000256" key="1">
    <source>
        <dbReference type="ARBA" id="ARBA00005422"/>
    </source>
</evidence>
<dbReference type="InterPro" id="IPR001950">
    <property type="entry name" value="SUI1"/>
</dbReference>
<dbReference type="Pfam" id="PF01253">
    <property type="entry name" value="SUI1"/>
    <property type="match status" value="1"/>
</dbReference>
<dbReference type="PANTHER" id="PTHR12789:SF0">
    <property type="entry name" value="DENSITY-REGULATED PROTEIN"/>
    <property type="match status" value="1"/>
</dbReference>
<dbReference type="SUPFAM" id="SSF55159">
    <property type="entry name" value="eIF1-like"/>
    <property type="match status" value="1"/>
</dbReference>
<gene>
    <name evidence="5" type="ORF">HNP25_004323</name>
</gene>
<evidence type="ECO:0000256" key="2">
    <source>
        <dbReference type="ARBA" id="ARBA00022845"/>
    </source>
</evidence>
<protein>
    <submittedName>
        <fullName evidence="5">Translation initiation factor 1</fullName>
    </submittedName>
</protein>
<feature type="domain" description="SUI1" evidence="4">
    <location>
        <begin position="48"/>
        <end position="106"/>
    </location>
</feature>
<proteinExistence type="inferred from homology"/>
<evidence type="ECO:0000313" key="6">
    <source>
        <dbReference type="Proteomes" id="UP000524404"/>
    </source>
</evidence>
<evidence type="ECO:0000313" key="5">
    <source>
        <dbReference type="EMBL" id="MBB6005649.1"/>
    </source>
</evidence>
<accession>A0A841EW51</accession>
<dbReference type="InterPro" id="IPR036877">
    <property type="entry name" value="SUI1_dom_sf"/>
</dbReference>
<dbReference type="CDD" id="cd11567">
    <property type="entry name" value="YciH_like"/>
    <property type="match status" value="1"/>
</dbReference>
<comment type="similarity">
    <text evidence="1">Belongs to the SUI1 family.</text>
</comment>
<reference evidence="5 6" key="1">
    <citation type="submission" date="2020-08" db="EMBL/GenBank/DDBJ databases">
        <title>Functional genomics of gut bacteria from endangered species of beetles.</title>
        <authorList>
            <person name="Carlos-Shanley C."/>
        </authorList>
    </citation>
    <scope>NUCLEOTIDE SEQUENCE [LARGE SCALE GENOMIC DNA]</scope>
    <source>
        <strain evidence="5 6">S00070</strain>
    </source>
</reference>
<dbReference type="GO" id="GO:0001731">
    <property type="term" value="P:formation of translation preinitiation complex"/>
    <property type="evidence" value="ECO:0007669"/>
    <property type="project" value="TreeGrafter"/>
</dbReference>
<dbReference type="GO" id="GO:0003743">
    <property type="term" value="F:translation initiation factor activity"/>
    <property type="evidence" value="ECO:0007669"/>
    <property type="project" value="UniProtKB-KW"/>
</dbReference>
<name>A0A841EW51_9BACT</name>
<sequence length="115" mass="12394">MSKNKKVPVGVVFSTNPDFDFAFENDGEVTTLEPNKQNLKVQLDKKARAGKQVTLIAGFVGSNDDLEILSKKLKNLCGCGGSAKNGEILIQGDFRDKILTFLTTAGYKAKKVGGN</sequence>
<keyword evidence="2" id="KW-0810">Translation regulation</keyword>
<dbReference type="GO" id="GO:0006417">
    <property type="term" value="P:regulation of translation"/>
    <property type="evidence" value="ECO:0007669"/>
    <property type="project" value="UniProtKB-KW"/>
</dbReference>
<comment type="caution">
    <text evidence="5">The sequence shown here is derived from an EMBL/GenBank/DDBJ whole genome shotgun (WGS) entry which is preliminary data.</text>
</comment>
<dbReference type="InterPro" id="IPR050318">
    <property type="entry name" value="DENR/SUI1_TIF"/>
</dbReference>
<dbReference type="PANTHER" id="PTHR12789">
    <property type="entry name" value="DENSITY-REGULATED PROTEIN HOMOLOG"/>
    <property type="match status" value="1"/>
</dbReference>
<keyword evidence="5" id="KW-0396">Initiation factor</keyword>
<evidence type="ECO:0000256" key="3">
    <source>
        <dbReference type="ARBA" id="ARBA00022917"/>
    </source>
</evidence>
<dbReference type="RefSeq" id="WP_184137655.1">
    <property type="nucleotide sequence ID" value="NZ_JACHKT010000053.1"/>
</dbReference>